<organism evidence="3 4">
    <name type="scientific">Ramalina farinacea</name>
    <dbReference type="NCBI Taxonomy" id="258253"/>
    <lineage>
        <taxon>Eukaryota</taxon>
        <taxon>Fungi</taxon>
        <taxon>Dikarya</taxon>
        <taxon>Ascomycota</taxon>
        <taxon>Pezizomycotina</taxon>
        <taxon>Lecanoromycetes</taxon>
        <taxon>OSLEUM clade</taxon>
        <taxon>Lecanoromycetidae</taxon>
        <taxon>Lecanorales</taxon>
        <taxon>Lecanorineae</taxon>
        <taxon>Ramalinaceae</taxon>
        <taxon>Ramalina</taxon>
    </lineage>
</organism>
<feature type="region of interest" description="Disordered" evidence="1">
    <location>
        <begin position="1"/>
        <end position="66"/>
    </location>
</feature>
<comment type="caution">
    <text evidence="3">The sequence shown here is derived from an EMBL/GenBank/DDBJ whole genome shotgun (WGS) entry which is preliminary data.</text>
</comment>
<dbReference type="InterPro" id="IPR010730">
    <property type="entry name" value="HET"/>
</dbReference>
<dbReference type="PANTHER" id="PTHR33112">
    <property type="entry name" value="DOMAIN PROTEIN, PUTATIVE-RELATED"/>
    <property type="match status" value="1"/>
</dbReference>
<feature type="compositionally biased region" description="Polar residues" evidence="1">
    <location>
        <begin position="1"/>
        <end position="18"/>
    </location>
</feature>
<gene>
    <name evidence="3" type="ORF">OHK93_003814</name>
</gene>
<sequence>MSCTSTPHAGWDSPSTACSDPEDSYLDVQSQLDELRPLAHSPQPADEEGVEDAPKQGLNAAKSLPNRNDLEDAVAESKAQTHPLTLQQSLGQSFGQSFTPIANDATDFSNHYFSNTDYLCSKCQEVSWKLCTSNQTTDRAWHTTLKRVILHRHQCRLCTLLLESLCQPHNDPFQHPQIRDHLGERKKDFTDDRRNWPAIGERDFKTWLDVWSKKSFRLNGWPFGYGATTRQDIHGSFDGATRALGRYSRNVIHSGILGPGAIAAAKLVPKRLPCQFTVDIDAPKGLLDIKLWGYGRGHQAENSIISHFRLSTEVLPGADTAASPRNGLRYRKASDKGQIALATSSMWLDDCLHNHGHQCSEQGWQFVLRPPDFIRLIDVEDRCLVEFSGPSTAAVQYVALSYVWGPKDYFRLKREYMKAMLQKAGLDQFLEHDIPQTLKDAMTATRSSGLRFLWIDSLCIQQDDEHEKNAHMAAMDRIFGNALVTIIAADSADADKGLRGVQKDTRTVEQQIGHLAQDQRLIGHLPIPHGLEKSIWNSRAWTLQERLLSRRLLIFIDGQMMWRCRQAVHFEDVVGTDKAGEIEPFDWLSIKPQYVGHNARRGYIDGSISKLRDGRTVLVRSGAFTEYVKIVEQYTHRQITYSADILKALAGILGILEQCFHCRMNYGLPHTLLDVAILWRPRERLRRRPLNEINVPSWSWAGWVGRIGYDETFSEGEGENGIMKPIPEQFGEERIRSLVRWYSLDGDVLQPINRNGLGIPLPLGLDDPLPVEWDQVPAGAESLKSLQHLDLSNDMMQLLNSRELVFKTSCSSSFQLGSSISYGETVKAECPSLQYKLKTGGENAGIITLDGDGPSELVEGKHALVVLSEAEYLGYGEEILRRYDNKNADFPLYNVMLIEWAERKPIASRLGLGRVSEPVWRKSHTTVETIILT</sequence>
<dbReference type="EMBL" id="JAPUFD010000002">
    <property type="protein sequence ID" value="MDI1485625.1"/>
    <property type="molecule type" value="Genomic_DNA"/>
</dbReference>
<evidence type="ECO:0000259" key="2">
    <source>
        <dbReference type="Pfam" id="PF06985"/>
    </source>
</evidence>
<evidence type="ECO:0000313" key="4">
    <source>
        <dbReference type="Proteomes" id="UP001161017"/>
    </source>
</evidence>
<evidence type="ECO:0000256" key="1">
    <source>
        <dbReference type="SAM" id="MobiDB-lite"/>
    </source>
</evidence>
<protein>
    <recommendedName>
        <fullName evidence="2">Heterokaryon incompatibility domain-containing protein</fullName>
    </recommendedName>
</protein>
<dbReference type="Proteomes" id="UP001161017">
    <property type="component" value="Unassembled WGS sequence"/>
</dbReference>
<dbReference type="AlphaFoldDB" id="A0AA43TSW4"/>
<evidence type="ECO:0000313" key="3">
    <source>
        <dbReference type="EMBL" id="MDI1485625.1"/>
    </source>
</evidence>
<accession>A0AA43TSW4</accession>
<keyword evidence="4" id="KW-1185">Reference proteome</keyword>
<reference evidence="3" key="1">
    <citation type="journal article" date="2023" name="Genome Biol. Evol.">
        <title>First Whole Genome Sequence and Flow Cytometry Genome Size Data for the Lichen-Forming Fungus Ramalina farinacea (Ascomycota).</title>
        <authorList>
            <person name="Llewellyn T."/>
            <person name="Mian S."/>
            <person name="Hill R."/>
            <person name="Leitch I.J."/>
            <person name="Gaya E."/>
        </authorList>
    </citation>
    <scope>NUCLEOTIDE SEQUENCE</scope>
    <source>
        <strain evidence="3">LIQ254RAFAR</strain>
    </source>
</reference>
<dbReference type="Pfam" id="PF06985">
    <property type="entry name" value="HET"/>
    <property type="match status" value="1"/>
</dbReference>
<dbReference type="PANTHER" id="PTHR33112:SF12">
    <property type="entry name" value="HETEROKARYON INCOMPATIBILITY DOMAIN-CONTAINING PROTEIN"/>
    <property type="match status" value="1"/>
</dbReference>
<proteinExistence type="predicted"/>
<name>A0AA43TSW4_9LECA</name>
<feature type="domain" description="Heterokaryon incompatibility" evidence="2">
    <location>
        <begin position="397"/>
        <end position="545"/>
    </location>
</feature>